<gene>
    <name evidence="7" type="ORF">ACFOM8_05995</name>
</gene>
<evidence type="ECO:0000256" key="2">
    <source>
        <dbReference type="ARBA" id="ARBA00022729"/>
    </source>
</evidence>
<keyword evidence="3" id="KW-0472">Membrane</keyword>
<evidence type="ECO:0000256" key="5">
    <source>
        <dbReference type="SAM" id="SignalP"/>
    </source>
</evidence>
<evidence type="ECO:0000256" key="3">
    <source>
        <dbReference type="ARBA" id="ARBA00023136"/>
    </source>
</evidence>
<dbReference type="Gene3D" id="2.40.160.20">
    <property type="match status" value="1"/>
</dbReference>
<proteinExistence type="inferred from homology"/>
<name>A0ABV7U1P3_9RHOB</name>
<evidence type="ECO:0000256" key="4">
    <source>
        <dbReference type="ARBA" id="ARBA00038306"/>
    </source>
</evidence>
<evidence type="ECO:0000256" key="1">
    <source>
        <dbReference type="ARBA" id="ARBA00004370"/>
    </source>
</evidence>
<feature type="chain" id="PRO_5047263710" evidence="5">
    <location>
        <begin position="20"/>
        <end position="200"/>
    </location>
</feature>
<comment type="subcellular location">
    <subcellularLocation>
        <location evidence="1">Membrane</location>
    </subcellularLocation>
</comment>
<comment type="caution">
    <text evidence="7">The sequence shown here is derived from an EMBL/GenBank/DDBJ whole genome shotgun (WGS) entry which is preliminary data.</text>
</comment>
<dbReference type="InterPro" id="IPR027385">
    <property type="entry name" value="Beta-barrel_OMP"/>
</dbReference>
<sequence>MKLVALSVAASLAASAAFAGGYVAPVVETAPVVEPVVPVEAGTDWTGFYAGLQYGKGNAELSDGLGDSDYDGYGVHAGYLRDFGKLIAGAELDYNKADVDEGDGDADLWRLRGRVGYDMGKFQPYLTLGAARVSADFGDDDVSETGVTYGIGAEYLVSERFSVGAEYSRSDFSDFAEDETGVSGIDLDTDLVQVRASYRF</sequence>
<feature type="signal peptide" evidence="5">
    <location>
        <begin position="1"/>
        <end position="19"/>
    </location>
</feature>
<dbReference type="SUPFAM" id="SSF56925">
    <property type="entry name" value="OMPA-like"/>
    <property type="match status" value="1"/>
</dbReference>
<dbReference type="Pfam" id="PF13505">
    <property type="entry name" value="OMP_b-brl"/>
    <property type="match status" value="1"/>
</dbReference>
<dbReference type="InterPro" id="IPR011250">
    <property type="entry name" value="OMP/PagP_B-barrel"/>
</dbReference>
<protein>
    <submittedName>
        <fullName evidence="7">Outer membrane protein</fullName>
    </submittedName>
</protein>
<dbReference type="PANTHER" id="PTHR34001">
    <property type="entry name" value="BLL7405 PROTEIN"/>
    <property type="match status" value="1"/>
</dbReference>
<dbReference type="InterPro" id="IPR051692">
    <property type="entry name" value="OMP-like"/>
</dbReference>
<evidence type="ECO:0000259" key="6">
    <source>
        <dbReference type="Pfam" id="PF13505"/>
    </source>
</evidence>
<keyword evidence="8" id="KW-1185">Reference proteome</keyword>
<keyword evidence="2 5" id="KW-0732">Signal</keyword>
<dbReference type="EMBL" id="JBHRXY010000003">
    <property type="protein sequence ID" value="MFC3628995.1"/>
    <property type="molecule type" value="Genomic_DNA"/>
</dbReference>
<dbReference type="Proteomes" id="UP001595539">
    <property type="component" value="Unassembled WGS sequence"/>
</dbReference>
<dbReference type="RefSeq" id="WP_377760240.1">
    <property type="nucleotide sequence ID" value="NZ_JBHRXY010000003.1"/>
</dbReference>
<reference evidence="8" key="1">
    <citation type="journal article" date="2019" name="Int. J. Syst. Evol. Microbiol.">
        <title>The Global Catalogue of Microorganisms (GCM) 10K type strain sequencing project: providing services to taxonomists for standard genome sequencing and annotation.</title>
        <authorList>
            <consortium name="The Broad Institute Genomics Platform"/>
            <consortium name="The Broad Institute Genome Sequencing Center for Infectious Disease"/>
            <person name="Wu L."/>
            <person name="Ma J."/>
        </authorList>
    </citation>
    <scope>NUCLEOTIDE SEQUENCE [LARGE SCALE GENOMIC DNA]</scope>
    <source>
        <strain evidence="8">KCTC 42473</strain>
    </source>
</reference>
<organism evidence="7 8">
    <name type="scientific">Paracoccus angustae</name>
    <dbReference type="NCBI Taxonomy" id="1671480"/>
    <lineage>
        <taxon>Bacteria</taxon>
        <taxon>Pseudomonadati</taxon>
        <taxon>Pseudomonadota</taxon>
        <taxon>Alphaproteobacteria</taxon>
        <taxon>Rhodobacterales</taxon>
        <taxon>Paracoccaceae</taxon>
        <taxon>Paracoccus</taxon>
    </lineage>
</organism>
<accession>A0ABV7U1P3</accession>
<dbReference type="PANTHER" id="PTHR34001:SF3">
    <property type="entry name" value="BLL7405 PROTEIN"/>
    <property type="match status" value="1"/>
</dbReference>
<evidence type="ECO:0000313" key="8">
    <source>
        <dbReference type="Proteomes" id="UP001595539"/>
    </source>
</evidence>
<comment type="similarity">
    <text evidence="4">Belongs to the Omp25/RopB family.</text>
</comment>
<feature type="domain" description="Outer membrane protein beta-barrel" evidence="6">
    <location>
        <begin position="38"/>
        <end position="200"/>
    </location>
</feature>
<evidence type="ECO:0000313" key="7">
    <source>
        <dbReference type="EMBL" id="MFC3628995.1"/>
    </source>
</evidence>